<evidence type="ECO:0000313" key="8">
    <source>
        <dbReference type="Proteomes" id="UP000676336"/>
    </source>
</evidence>
<dbReference type="InterPro" id="IPR020472">
    <property type="entry name" value="WD40_PAC1"/>
</dbReference>
<feature type="repeat" description="WD" evidence="6">
    <location>
        <begin position="43"/>
        <end position="68"/>
    </location>
</feature>
<dbReference type="PANTHER" id="PTHR22846:SF2">
    <property type="entry name" value="F-BOX-LIKE_WD REPEAT-CONTAINING PROTEIN EBI"/>
    <property type="match status" value="1"/>
</dbReference>
<name>A0A8S3DNM7_9BILA</name>
<dbReference type="PANTHER" id="PTHR22846">
    <property type="entry name" value="WD40 REPEAT PROTEIN"/>
    <property type="match status" value="1"/>
</dbReference>
<proteinExistence type="inferred from homology"/>
<keyword evidence="2 6" id="KW-0853">WD repeat</keyword>
<dbReference type="InterPro" id="IPR015943">
    <property type="entry name" value="WD40/YVTN_repeat-like_dom_sf"/>
</dbReference>
<dbReference type="InterPro" id="IPR045183">
    <property type="entry name" value="Ebi-like"/>
</dbReference>
<feature type="repeat" description="WD" evidence="6">
    <location>
        <begin position="1"/>
        <end position="33"/>
    </location>
</feature>
<dbReference type="PRINTS" id="PR00320">
    <property type="entry name" value="GPROTEINBRPT"/>
</dbReference>
<evidence type="ECO:0000256" key="4">
    <source>
        <dbReference type="ARBA" id="ARBA00023242"/>
    </source>
</evidence>
<sequence>ICVWNPTHDLLASGSGDPTARIWNLQGTREPEIVLRHIVFKDVTSSDWNPSGAQLATSSYDGYTRIWSSDGNLISTLGNFILSAGVDRTTIIWDGNSGRCKQQFSFHTASAFDVDCQSDTTFASCSDDMTLNRGQIVHGYRGTRVGASASDGTVCVLDLRK</sequence>
<dbReference type="PROSITE" id="PS00678">
    <property type="entry name" value="WD_REPEATS_1"/>
    <property type="match status" value="1"/>
</dbReference>
<evidence type="ECO:0000256" key="3">
    <source>
        <dbReference type="ARBA" id="ARBA00022737"/>
    </source>
</evidence>
<dbReference type="SMART" id="SM00320">
    <property type="entry name" value="WD40"/>
    <property type="match status" value="2"/>
</dbReference>
<evidence type="ECO:0000256" key="6">
    <source>
        <dbReference type="PROSITE-ProRule" id="PRU00221"/>
    </source>
</evidence>
<keyword evidence="3" id="KW-0677">Repeat</keyword>
<dbReference type="GO" id="GO:0000118">
    <property type="term" value="C:histone deacetylase complex"/>
    <property type="evidence" value="ECO:0007669"/>
    <property type="project" value="TreeGrafter"/>
</dbReference>
<feature type="non-terminal residue" evidence="7">
    <location>
        <position position="1"/>
    </location>
</feature>
<gene>
    <name evidence="7" type="ORF">SMN809_LOCUS57976</name>
</gene>
<organism evidence="7 8">
    <name type="scientific">Rotaria magnacalcarata</name>
    <dbReference type="NCBI Taxonomy" id="392030"/>
    <lineage>
        <taxon>Eukaryota</taxon>
        <taxon>Metazoa</taxon>
        <taxon>Spiralia</taxon>
        <taxon>Gnathifera</taxon>
        <taxon>Rotifera</taxon>
        <taxon>Eurotatoria</taxon>
        <taxon>Bdelloidea</taxon>
        <taxon>Philodinida</taxon>
        <taxon>Philodinidae</taxon>
        <taxon>Rotaria</taxon>
    </lineage>
</organism>
<dbReference type="SUPFAM" id="SSF50978">
    <property type="entry name" value="WD40 repeat-like"/>
    <property type="match status" value="1"/>
</dbReference>
<evidence type="ECO:0000313" key="7">
    <source>
        <dbReference type="EMBL" id="CAF5028187.1"/>
    </source>
</evidence>
<dbReference type="GO" id="GO:0006357">
    <property type="term" value="P:regulation of transcription by RNA polymerase II"/>
    <property type="evidence" value="ECO:0007669"/>
    <property type="project" value="TreeGrafter"/>
</dbReference>
<dbReference type="PROSITE" id="PS50082">
    <property type="entry name" value="WD_REPEATS_2"/>
    <property type="match status" value="2"/>
</dbReference>
<comment type="similarity">
    <text evidence="5">Belongs to the WD repeat EBI family.</text>
</comment>
<comment type="caution">
    <text evidence="7">The sequence shown here is derived from an EMBL/GenBank/DDBJ whole genome shotgun (WGS) entry which is preliminary data.</text>
</comment>
<evidence type="ECO:0000256" key="2">
    <source>
        <dbReference type="ARBA" id="ARBA00022574"/>
    </source>
</evidence>
<keyword evidence="4" id="KW-0539">Nucleus</keyword>
<comment type="subcellular location">
    <subcellularLocation>
        <location evidence="1">Nucleus</location>
    </subcellularLocation>
</comment>
<dbReference type="EMBL" id="CAJOBI010215348">
    <property type="protein sequence ID" value="CAF5028187.1"/>
    <property type="molecule type" value="Genomic_DNA"/>
</dbReference>
<dbReference type="InterPro" id="IPR019775">
    <property type="entry name" value="WD40_repeat_CS"/>
</dbReference>
<dbReference type="InterPro" id="IPR036322">
    <property type="entry name" value="WD40_repeat_dom_sf"/>
</dbReference>
<dbReference type="AlphaFoldDB" id="A0A8S3DNM7"/>
<dbReference type="Proteomes" id="UP000676336">
    <property type="component" value="Unassembled WGS sequence"/>
</dbReference>
<dbReference type="Pfam" id="PF00400">
    <property type="entry name" value="WD40"/>
    <property type="match status" value="3"/>
</dbReference>
<evidence type="ECO:0000256" key="5">
    <source>
        <dbReference type="ARBA" id="ARBA00025741"/>
    </source>
</evidence>
<reference evidence="7" key="1">
    <citation type="submission" date="2021-02" db="EMBL/GenBank/DDBJ databases">
        <authorList>
            <person name="Nowell W R."/>
        </authorList>
    </citation>
    <scope>NUCLEOTIDE SEQUENCE</scope>
</reference>
<dbReference type="InterPro" id="IPR001680">
    <property type="entry name" value="WD40_rpt"/>
</dbReference>
<dbReference type="GO" id="GO:0003714">
    <property type="term" value="F:transcription corepressor activity"/>
    <property type="evidence" value="ECO:0007669"/>
    <property type="project" value="InterPro"/>
</dbReference>
<evidence type="ECO:0000256" key="1">
    <source>
        <dbReference type="ARBA" id="ARBA00004123"/>
    </source>
</evidence>
<accession>A0A8S3DNM7</accession>
<protein>
    <submittedName>
        <fullName evidence="7">Uncharacterized protein</fullName>
    </submittedName>
</protein>
<dbReference type="Gene3D" id="2.130.10.10">
    <property type="entry name" value="YVTN repeat-like/Quinoprotein amine dehydrogenase"/>
    <property type="match status" value="1"/>
</dbReference>